<comment type="caution">
    <text evidence="1">The sequence shown here is derived from an EMBL/GenBank/DDBJ whole genome shotgun (WGS) entry which is preliminary data.</text>
</comment>
<dbReference type="RefSeq" id="WP_179492531.1">
    <property type="nucleotide sequence ID" value="NZ_JACCCW010000002.1"/>
</dbReference>
<evidence type="ECO:0000313" key="2">
    <source>
        <dbReference type="Proteomes" id="UP000589520"/>
    </source>
</evidence>
<gene>
    <name evidence="1" type="ORF">HDF17_003160</name>
</gene>
<dbReference type="Proteomes" id="UP000589520">
    <property type="component" value="Unassembled WGS sequence"/>
</dbReference>
<organism evidence="1 2">
    <name type="scientific">Granulicella arctica</name>
    <dbReference type="NCBI Taxonomy" id="940613"/>
    <lineage>
        <taxon>Bacteria</taxon>
        <taxon>Pseudomonadati</taxon>
        <taxon>Acidobacteriota</taxon>
        <taxon>Terriglobia</taxon>
        <taxon>Terriglobales</taxon>
        <taxon>Acidobacteriaceae</taxon>
        <taxon>Granulicella</taxon>
    </lineage>
</organism>
<keyword evidence="2" id="KW-1185">Reference proteome</keyword>
<dbReference type="AlphaFoldDB" id="A0A7Y9PJ31"/>
<dbReference type="EMBL" id="JACCCW010000002">
    <property type="protein sequence ID" value="NYF80840.1"/>
    <property type="molecule type" value="Genomic_DNA"/>
</dbReference>
<sequence>MEMQLIIADNETGATTTLLRNGLEWSKEYTSWQQALDDALSLNLLTSDLHHEAESLPPAFPYYGLTQAKSRQLAAAGFTHHHALAA</sequence>
<protein>
    <submittedName>
        <fullName evidence="1">Uncharacterized protein</fullName>
    </submittedName>
</protein>
<name>A0A7Y9PJ31_9BACT</name>
<proteinExistence type="predicted"/>
<evidence type="ECO:0000313" key="1">
    <source>
        <dbReference type="EMBL" id="NYF80840.1"/>
    </source>
</evidence>
<accession>A0A7Y9PJ31</accession>
<reference evidence="1 2" key="1">
    <citation type="submission" date="2020-07" db="EMBL/GenBank/DDBJ databases">
        <title>Genomic Encyclopedia of Type Strains, Phase IV (KMG-V): Genome sequencing to study the core and pangenomes of soil and plant-associated prokaryotes.</title>
        <authorList>
            <person name="Whitman W."/>
        </authorList>
    </citation>
    <scope>NUCLEOTIDE SEQUENCE [LARGE SCALE GENOMIC DNA]</scope>
    <source>
        <strain evidence="1 2">X4EP2</strain>
    </source>
</reference>